<organism evidence="2 3">
    <name type="scientific">Trichinella pseudospiralis</name>
    <name type="common">Parasitic roundworm</name>
    <dbReference type="NCBI Taxonomy" id="6337"/>
    <lineage>
        <taxon>Eukaryota</taxon>
        <taxon>Metazoa</taxon>
        <taxon>Ecdysozoa</taxon>
        <taxon>Nematoda</taxon>
        <taxon>Enoplea</taxon>
        <taxon>Dorylaimia</taxon>
        <taxon>Trichinellida</taxon>
        <taxon>Trichinellidae</taxon>
        <taxon>Trichinella</taxon>
    </lineage>
</organism>
<dbReference type="EMBL" id="JYDU01000446">
    <property type="protein sequence ID" value="KRX86157.1"/>
    <property type="molecule type" value="Genomic_DNA"/>
</dbReference>
<comment type="caution">
    <text evidence="2">The sequence shown here is derived from an EMBL/GenBank/DDBJ whole genome shotgun (WGS) entry which is preliminary data.</text>
</comment>
<dbReference type="Proteomes" id="UP000054815">
    <property type="component" value="Unassembled WGS sequence"/>
</dbReference>
<reference evidence="3 4" key="1">
    <citation type="submission" date="2015-01" db="EMBL/GenBank/DDBJ databases">
        <title>Evolution of Trichinella species and genotypes.</title>
        <authorList>
            <person name="Korhonen P.K."/>
            <person name="Edoardo P."/>
            <person name="Giuseppe L.R."/>
            <person name="Gasser R.B."/>
        </authorList>
    </citation>
    <scope>NUCLEOTIDE SEQUENCE [LARGE SCALE GENOMIC DNA]</scope>
    <source>
        <strain evidence="2">ISS13</strain>
        <strain evidence="1">ISS141</strain>
    </source>
</reference>
<protein>
    <submittedName>
        <fullName evidence="2">Uncharacterized protein</fullName>
    </submittedName>
</protein>
<gene>
    <name evidence="2" type="ORF">T4A_9344</name>
    <name evidence="1" type="ORF">T4E_7264</name>
</gene>
<proteinExistence type="predicted"/>
<evidence type="ECO:0000313" key="4">
    <source>
        <dbReference type="Proteomes" id="UP000054815"/>
    </source>
</evidence>
<dbReference type="Proteomes" id="UP000054632">
    <property type="component" value="Unassembled WGS sequence"/>
</dbReference>
<dbReference type="EMBL" id="JYDR01000667">
    <property type="protein sequence ID" value="KRY64080.1"/>
    <property type="molecule type" value="Genomic_DNA"/>
</dbReference>
<sequence>MESEWKFGILVAQKIPTAHEGCRGVRYWNIPPESTEKRVAVPTAVWPCDIFKRVFNLQSEPWSSNGRVRGGRFVLR</sequence>
<evidence type="ECO:0000313" key="2">
    <source>
        <dbReference type="EMBL" id="KRY64080.1"/>
    </source>
</evidence>
<accession>A0A0V1DR95</accession>
<name>A0A0V1DR95_TRIPS</name>
<evidence type="ECO:0000313" key="3">
    <source>
        <dbReference type="Proteomes" id="UP000054632"/>
    </source>
</evidence>
<evidence type="ECO:0000313" key="1">
    <source>
        <dbReference type="EMBL" id="KRX86157.1"/>
    </source>
</evidence>
<dbReference type="AlphaFoldDB" id="A0A0V1DR95"/>